<dbReference type="Pfam" id="PF08780">
    <property type="entry name" value="NTase_sub_bind"/>
    <property type="match status" value="1"/>
</dbReference>
<evidence type="ECO:0000313" key="1">
    <source>
        <dbReference type="EMBL" id="MFE3866670.1"/>
    </source>
</evidence>
<keyword evidence="2" id="KW-1185">Reference proteome</keyword>
<name>A0ABW6HSV1_9FLAO</name>
<proteinExistence type="predicted"/>
<dbReference type="EMBL" id="JBHZPZ010000001">
    <property type="protein sequence ID" value="MFE3866670.1"/>
    <property type="molecule type" value="Genomic_DNA"/>
</dbReference>
<evidence type="ECO:0000313" key="2">
    <source>
        <dbReference type="Proteomes" id="UP001600109"/>
    </source>
</evidence>
<comment type="caution">
    <text evidence="1">The sequence shown here is derived from an EMBL/GenBank/DDBJ whole genome shotgun (WGS) entry which is preliminary data.</text>
</comment>
<gene>
    <name evidence="1" type="ORF">ACFX5E_01120</name>
</gene>
<sequence length="135" mass="16166">MENQDIRWKQRFQNFEKALSQLTDGIENYGDNPENIIKVGTVQRFEFTHELAWKVMKDFLEEEGIQNIMGSKSATRESFNKGLIVEGQIWMDMIKSRNETVHTYNEEVLDVEYDNIIHKYYPVIKEFYLKMKTFL</sequence>
<organism evidence="1 2">
    <name type="scientific">Flavobacterium xylosi</name>
    <dbReference type="NCBI Taxonomy" id="3230415"/>
    <lineage>
        <taxon>Bacteria</taxon>
        <taxon>Pseudomonadati</taxon>
        <taxon>Bacteroidota</taxon>
        <taxon>Flavobacteriia</taxon>
        <taxon>Flavobacteriales</taxon>
        <taxon>Flavobacteriaceae</taxon>
        <taxon>Flavobacterium</taxon>
    </lineage>
</organism>
<dbReference type="InterPro" id="IPR010235">
    <property type="entry name" value="HepT"/>
</dbReference>
<dbReference type="SUPFAM" id="SSF81593">
    <property type="entry name" value="Nucleotidyltransferase substrate binding subunit/domain"/>
    <property type="match status" value="1"/>
</dbReference>
<dbReference type="Gene3D" id="1.20.120.330">
    <property type="entry name" value="Nucleotidyltransferases domain 2"/>
    <property type="match status" value="1"/>
</dbReference>
<protein>
    <submittedName>
        <fullName evidence="1">Nucleotidyltransferase substrate binding protein</fullName>
    </submittedName>
</protein>
<dbReference type="RefSeq" id="WP_379853324.1">
    <property type="nucleotide sequence ID" value="NZ_JBHZPZ010000001.1"/>
</dbReference>
<dbReference type="Proteomes" id="UP001600109">
    <property type="component" value="Unassembled WGS sequence"/>
</dbReference>
<accession>A0ABW6HSV1</accession>
<dbReference type="NCBIfam" id="TIGR01987">
    <property type="entry name" value="HI0074"/>
    <property type="match status" value="1"/>
</dbReference>
<reference evidence="1 2" key="1">
    <citation type="submission" date="2024-06" db="EMBL/GenBank/DDBJ databases">
        <title>Flavobacterium spp. isolated from glacier.</title>
        <authorList>
            <person name="Han D."/>
        </authorList>
    </citation>
    <scope>NUCLEOTIDE SEQUENCE [LARGE SCALE GENOMIC DNA]</scope>
    <source>
        <strain evidence="1 2">LS2P90</strain>
    </source>
</reference>